<keyword evidence="1" id="KW-0472">Membrane</keyword>
<dbReference type="AlphaFoldDB" id="A0AAN9J7G4"/>
<keyword evidence="3" id="KW-1185">Reference proteome</keyword>
<protein>
    <submittedName>
        <fullName evidence="2">Uncharacterized protein</fullName>
    </submittedName>
</protein>
<dbReference type="Proteomes" id="UP001372338">
    <property type="component" value="Unassembled WGS sequence"/>
</dbReference>
<evidence type="ECO:0000313" key="3">
    <source>
        <dbReference type="Proteomes" id="UP001372338"/>
    </source>
</evidence>
<gene>
    <name evidence="2" type="ORF">RIF29_07963</name>
</gene>
<keyword evidence="1" id="KW-0812">Transmembrane</keyword>
<evidence type="ECO:0000313" key="2">
    <source>
        <dbReference type="EMBL" id="KAK7292194.1"/>
    </source>
</evidence>
<keyword evidence="1" id="KW-1133">Transmembrane helix</keyword>
<comment type="caution">
    <text evidence="2">The sequence shown here is derived from an EMBL/GenBank/DDBJ whole genome shotgun (WGS) entry which is preliminary data.</text>
</comment>
<evidence type="ECO:0000256" key="1">
    <source>
        <dbReference type="SAM" id="Phobius"/>
    </source>
</evidence>
<accession>A0AAN9J7G4</accession>
<feature type="transmembrane region" description="Helical" evidence="1">
    <location>
        <begin position="51"/>
        <end position="72"/>
    </location>
</feature>
<proteinExistence type="predicted"/>
<organism evidence="2 3">
    <name type="scientific">Crotalaria pallida</name>
    <name type="common">Smooth rattlebox</name>
    <name type="synonym">Crotalaria striata</name>
    <dbReference type="NCBI Taxonomy" id="3830"/>
    <lineage>
        <taxon>Eukaryota</taxon>
        <taxon>Viridiplantae</taxon>
        <taxon>Streptophyta</taxon>
        <taxon>Embryophyta</taxon>
        <taxon>Tracheophyta</taxon>
        <taxon>Spermatophyta</taxon>
        <taxon>Magnoliopsida</taxon>
        <taxon>eudicotyledons</taxon>
        <taxon>Gunneridae</taxon>
        <taxon>Pentapetalae</taxon>
        <taxon>rosids</taxon>
        <taxon>fabids</taxon>
        <taxon>Fabales</taxon>
        <taxon>Fabaceae</taxon>
        <taxon>Papilionoideae</taxon>
        <taxon>50 kb inversion clade</taxon>
        <taxon>genistoids sensu lato</taxon>
        <taxon>core genistoids</taxon>
        <taxon>Crotalarieae</taxon>
        <taxon>Crotalaria</taxon>
    </lineage>
</organism>
<dbReference type="EMBL" id="JAYWIO010000001">
    <property type="protein sequence ID" value="KAK7292194.1"/>
    <property type="molecule type" value="Genomic_DNA"/>
</dbReference>
<reference evidence="2 3" key="1">
    <citation type="submission" date="2024-01" db="EMBL/GenBank/DDBJ databases">
        <title>The genomes of 5 underutilized Papilionoideae crops provide insights into root nodulation and disease resistanc.</title>
        <authorList>
            <person name="Yuan L."/>
        </authorList>
    </citation>
    <scope>NUCLEOTIDE SEQUENCE [LARGE SCALE GENOMIC DNA]</scope>
    <source>
        <strain evidence="2">ZHUSHIDOU_FW_LH</strain>
        <tissue evidence="2">Leaf</tissue>
    </source>
</reference>
<sequence>MVPKVKAPAVRTLTNSAGLSDCWCINLRGEILYSLCILVFRPHYFICRFPLVGSVVFLFFLMEAHLLSLIFLRVQYLYVKFSFKKCNITAIIISLNKKNNDFSLNYKNDK</sequence>
<name>A0AAN9J7G4_CROPI</name>